<proteinExistence type="predicted"/>
<dbReference type="PROSITE" id="PS50042">
    <property type="entry name" value="CNMP_BINDING_3"/>
    <property type="match status" value="1"/>
</dbReference>
<dbReference type="Gene3D" id="1.10.3210.10">
    <property type="entry name" value="Hypothetical protein af1432"/>
    <property type="match status" value="1"/>
</dbReference>
<dbReference type="SUPFAM" id="SSF109604">
    <property type="entry name" value="HD-domain/PDEase-like"/>
    <property type="match status" value="1"/>
</dbReference>
<reference evidence="3 4" key="1">
    <citation type="submission" date="2015-11" db="EMBL/GenBank/DDBJ databases">
        <title>The genome of Candidatus Endoriftia persephone in Ridgeia piscesae and population structure of the North Eastern Pacific vestimentiferan symbionts.</title>
        <authorList>
            <person name="Perez M."/>
            <person name="Juniper K.S."/>
        </authorList>
    </citation>
    <scope>NUCLEOTIDE SEQUENCE [LARGE SCALE GENOMIC DNA]</scope>
    <source>
        <strain evidence="3">Ind11</strain>
    </source>
</reference>
<dbReference type="Gene3D" id="2.60.120.10">
    <property type="entry name" value="Jelly Rolls"/>
    <property type="match status" value="1"/>
</dbReference>
<evidence type="ECO:0000259" key="1">
    <source>
        <dbReference type="PROSITE" id="PS50042"/>
    </source>
</evidence>
<gene>
    <name evidence="3" type="ORF">Ga0074115_10291</name>
</gene>
<comment type="caution">
    <text evidence="3">The sequence shown here is derived from an EMBL/GenBank/DDBJ whole genome shotgun (WGS) entry which is preliminary data.</text>
</comment>
<dbReference type="InterPro" id="IPR052340">
    <property type="entry name" value="RNase_Y/CdgJ"/>
</dbReference>
<keyword evidence="4" id="KW-1185">Reference proteome</keyword>
<dbReference type="Proteomes" id="UP000051634">
    <property type="component" value="Unassembled WGS sequence"/>
</dbReference>
<protein>
    <submittedName>
        <fullName evidence="3">HD-like signal output (HDOD) domain, no enzymatic activity</fullName>
    </submittedName>
</protein>
<dbReference type="AlphaFoldDB" id="A0A0T5YV50"/>
<feature type="domain" description="Cyclic nucleotide-binding" evidence="1">
    <location>
        <begin position="19"/>
        <end position="117"/>
    </location>
</feature>
<sequence>MFKNTGRHPTPEQLKRFNPLSELTPQQHELLSSSLAIYTASEGKRLLKLGASEPFSLYLLKGRVNLHSADDRHTSVEAGSTQASRPIAHLTPRQYDVTAAEDVEYFMLDNQLLNDLILDQLQQAEPEILFPSGQHHIPAETENDLSQTLLRDLEADQLVLPSLPDVAARIGRAMASEWVAAEKLARIIESDPAITAKLIRVANSALYRVMAPVDSCLAAVVRLGNNTTYQLVLSFALRELFQARSPQIKQQMEALWKHSTKVAAICFVLTDFIKGFDREQALLAGLIHDIGEVAILNYAERFPNVANDAARLKQVRSEMRGQIGSRILQRWGFIDDMVQVPTGAEAWLRDGAEDADYTDLVVVAQLHSYIGTDSFLTLPSLDQIPAFYKLGLSELTPELSIQILDDAKERLAEAEALFG</sequence>
<evidence type="ECO:0000259" key="2">
    <source>
        <dbReference type="PROSITE" id="PS51833"/>
    </source>
</evidence>
<dbReference type="EMBL" id="LDXT01000094">
    <property type="protein sequence ID" value="KRT53989.1"/>
    <property type="molecule type" value="Genomic_DNA"/>
</dbReference>
<dbReference type="OrthoDB" id="598113at2"/>
<dbReference type="CDD" id="cd00077">
    <property type="entry name" value="HDc"/>
    <property type="match status" value="1"/>
</dbReference>
<dbReference type="SUPFAM" id="SSF51206">
    <property type="entry name" value="cAMP-binding domain-like"/>
    <property type="match status" value="1"/>
</dbReference>
<dbReference type="RefSeq" id="WP_060528142.1">
    <property type="nucleotide sequence ID" value="NZ_KQ557116.1"/>
</dbReference>
<accession>A0A0T5YV50</accession>
<dbReference type="PANTHER" id="PTHR33525">
    <property type="match status" value="1"/>
</dbReference>
<dbReference type="InterPro" id="IPR013976">
    <property type="entry name" value="HDOD"/>
</dbReference>
<dbReference type="InterPro" id="IPR000595">
    <property type="entry name" value="cNMP-bd_dom"/>
</dbReference>
<dbReference type="InterPro" id="IPR018490">
    <property type="entry name" value="cNMP-bd_dom_sf"/>
</dbReference>
<dbReference type="InterPro" id="IPR003607">
    <property type="entry name" value="HD/PDEase_dom"/>
</dbReference>
<dbReference type="InterPro" id="IPR014710">
    <property type="entry name" value="RmlC-like_jellyroll"/>
</dbReference>
<organism evidence="3 4">
    <name type="scientific">endosymbiont of Ridgeia piscesae</name>
    <dbReference type="NCBI Taxonomy" id="54398"/>
    <lineage>
        <taxon>Bacteria</taxon>
        <taxon>Pseudomonadati</taxon>
        <taxon>Pseudomonadota</taxon>
        <taxon>Gammaproteobacteria</taxon>
        <taxon>sulfur-oxidizing symbionts</taxon>
    </lineage>
</organism>
<evidence type="ECO:0000313" key="3">
    <source>
        <dbReference type="EMBL" id="KRT53989.1"/>
    </source>
</evidence>
<dbReference type="PROSITE" id="PS51833">
    <property type="entry name" value="HDOD"/>
    <property type="match status" value="1"/>
</dbReference>
<feature type="domain" description="HDOD" evidence="2">
    <location>
        <begin position="160"/>
        <end position="347"/>
    </location>
</feature>
<name>A0A0T5YV50_9GAMM</name>
<evidence type="ECO:0000313" key="4">
    <source>
        <dbReference type="Proteomes" id="UP000051634"/>
    </source>
</evidence>
<dbReference type="Pfam" id="PF08668">
    <property type="entry name" value="HDOD"/>
    <property type="match status" value="1"/>
</dbReference>
<dbReference type="PANTHER" id="PTHR33525:SF3">
    <property type="entry name" value="RIBONUCLEASE Y"/>
    <property type="match status" value="1"/>
</dbReference>